<proteinExistence type="predicted"/>
<accession>A0A6J5RY90</accession>
<evidence type="ECO:0000313" key="1">
    <source>
        <dbReference type="EMBL" id="CAB4197195.1"/>
    </source>
</evidence>
<protein>
    <submittedName>
        <fullName evidence="1">Uncharacterized protein</fullName>
    </submittedName>
</protein>
<name>A0A6J5RY90_9CAUD</name>
<sequence>MRDRAEYARVSLSGSRGRGHGLSPLELHGEAAVILSKVNALPAGERAAILARHTGDPAGVRALCNALGPIQVPDNALMLAVWHWSRNRPSVRGLAKATGVSYRQAYAWKSVVSRACLQRYDAALNSLETVLFQPGGYERS</sequence>
<reference evidence="1" key="1">
    <citation type="submission" date="2020-05" db="EMBL/GenBank/DDBJ databases">
        <authorList>
            <person name="Chiriac C."/>
            <person name="Salcher M."/>
            <person name="Ghai R."/>
            <person name="Kavagutti S V."/>
        </authorList>
    </citation>
    <scope>NUCLEOTIDE SEQUENCE</scope>
</reference>
<gene>
    <name evidence="1" type="ORF">UFOVP1304_69</name>
</gene>
<organism evidence="1">
    <name type="scientific">uncultured Caudovirales phage</name>
    <dbReference type="NCBI Taxonomy" id="2100421"/>
    <lineage>
        <taxon>Viruses</taxon>
        <taxon>Duplodnaviria</taxon>
        <taxon>Heunggongvirae</taxon>
        <taxon>Uroviricota</taxon>
        <taxon>Caudoviricetes</taxon>
        <taxon>Peduoviridae</taxon>
        <taxon>Maltschvirus</taxon>
        <taxon>Maltschvirus maltsch</taxon>
    </lineage>
</organism>
<dbReference type="EMBL" id="LR797253">
    <property type="protein sequence ID" value="CAB4197195.1"/>
    <property type="molecule type" value="Genomic_DNA"/>
</dbReference>